<dbReference type="PaxDb" id="67767-A0A0J7KQI0"/>
<feature type="domain" description="Protein kinase" evidence="14">
    <location>
        <begin position="324"/>
        <end position="589"/>
    </location>
</feature>
<evidence type="ECO:0000256" key="9">
    <source>
        <dbReference type="ARBA" id="ARBA00023204"/>
    </source>
</evidence>
<dbReference type="GO" id="GO:0005634">
    <property type="term" value="C:nucleus"/>
    <property type="evidence" value="ECO:0007669"/>
    <property type="project" value="UniProtKB-SubCell"/>
</dbReference>
<evidence type="ECO:0000256" key="6">
    <source>
        <dbReference type="ARBA" id="ARBA00022741"/>
    </source>
</evidence>
<dbReference type="PANTHER" id="PTHR12046">
    <property type="entry name" value="HISTONE ACETYLTRANSFERASE TYPE B CATALYTIC SUBUNIT"/>
    <property type="match status" value="1"/>
</dbReference>
<dbReference type="InterPro" id="IPR017441">
    <property type="entry name" value="Protein_kinase_ATP_BS"/>
</dbReference>
<evidence type="ECO:0000256" key="11">
    <source>
        <dbReference type="ARBA" id="ARBA00023315"/>
    </source>
</evidence>
<evidence type="ECO:0000313" key="15">
    <source>
        <dbReference type="EMBL" id="KMQ92593.1"/>
    </source>
</evidence>
<dbReference type="Proteomes" id="UP000036403">
    <property type="component" value="Unassembled WGS sequence"/>
</dbReference>
<dbReference type="Gene3D" id="1.10.10.390">
    <property type="match status" value="1"/>
</dbReference>
<evidence type="ECO:0000313" key="16">
    <source>
        <dbReference type="Proteomes" id="UP000036403"/>
    </source>
</evidence>
<dbReference type="GO" id="GO:0042393">
    <property type="term" value="F:histone binding"/>
    <property type="evidence" value="ECO:0007669"/>
    <property type="project" value="InterPro"/>
</dbReference>
<dbReference type="CDD" id="cd04301">
    <property type="entry name" value="NAT_SF"/>
    <property type="match status" value="1"/>
</dbReference>
<dbReference type="GO" id="GO:0004672">
    <property type="term" value="F:protein kinase activity"/>
    <property type="evidence" value="ECO:0007669"/>
    <property type="project" value="InterPro"/>
</dbReference>
<dbReference type="SUPFAM" id="SSF56112">
    <property type="entry name" value="Protein kinase-like (PK-like)"/>
    <property type="match status" value="1"/>
</dbReference>
<organism evidence="15 16">
    <name type="scientific">Lasius niger</name>
    <name type="common">Black garden ant</name>
    <dbReference type="NCBI Taxonomy" id="67767"/>
    <lineage>
        <taxon>Eukaryota</taxon>
        <taxon>Metazoa</taxon>
        <taxon>Ecdysozoa</taxon>
        <taxon>Arthropoda</taxon>
        <taxon>Hexapoda</taxon>
        <taxon>Insecta</taxon>
        <taxon>Pterygota</taxon>
        <taxon>Neoptera</taxon>
        <taxon>Endopterygota</taxon>
        <taxon>Hymenoptera</taxon>
        <taxon>Apocrita</taxon>
        <taxon>Aculeata</taxon>
        <taxon>Formicoidea</taxon>
        <taxon>Formicidae</taxon>
        <taxon>Formicinae</taxon>
        <taxon>Lasius</taxon>
        <taxon>Lasius</taxon>
    </lineage>
</organism>
<evidence type="ECO:0000256" key="13">
    <source>
        <dbReference type="PROSITE-ProRule" id="PRU10141"/>
    </source>
</evidence>
<dbReference type="STRING" id="67767.A0A0J7KQI0"/>
<dbReference type="Pfam" id="PF00069">
    <property type="entry name" value="Pkinase"/>
    <property type="match status" value="1"/>
</dbReference>
<dbReference type="PROSITE" id="PS00107">
    <property type="entry name" value="PROTEIN_KINASE_ATP"/>
    <property type="match status" value="1"/>
</dbReference>
<dbReference type="Pfam" id="PF00583">
    <property type="entry name" value="Acetyltransf_1"/>
    <property type="match status" value="1"/>
</dbReference>
<dbReference type="EMBL" id="LBMM01004298">
    <property type="protein sequence ID" value="KMQ92593.1"/>
    <property type="molecule type" value="Genomic_DNA"/>
</dbReference>
<dbReference type="Gene3D" id="3.90.360.10">
    <property type="entry name" value="Histone acetyl transferase 1 (HAT1), N-terminal domain"/>
    <property type="match status" value="1"/>
</dbReference>
<feature type="binding site" evidence="13">
    <location>
        <position position="358"/>
    </location>
    <ligand>
        <name>ATP</name>
        <dbReference type="ChEBI" id="CHEBI:30616"/>
    </ligand>
</feature>
<evidence type="ECO:0000256" key="3">
    <source>
        <dbReference type="ARBA" id="ARBA00013184"/>
    </source>
</evidence>
<dbReference type="GO" id="GO:0004402">
    <property type="term" value="F:histone acetyltransferase activity"/>
    <property type="evidence" value="ECO:0007669"/>
    <property type="project" value="InterPro"/>
</dbReference>
<dbReference type="InterPro" id="IPR017380">
    <property type="entry name" value="Hist_AcTrfase_B-typ_cat-su"/>
</dbReference>
<dbReference type="GO" id="GO:0000781">
    <property type="term" value="C:chromosome, telomeric region"/>
    <property type="evidence" value="ECO:0007669"/>
    <property type="project" value="GOC"/>
</dbReference>
<evidence type="ECO:0000256" key="4">
    <source>
        <dbReference type="ARBA" id="ARBA00021268"/>
    </source>
</evidence>
<protein>
    <recommendedName>
        <fullName evidence="4">Histone acetyltransferase type B catalytic subunit</fullName>
        <ecNumber evidence="3">2.3.1.48</ecNumber>
    </recommendedName>
</protein>
<name>A0A0J7KQI0_LASNI</name>
<evidence type="ECO:0000259" key="14">
    <source>
        <dbReference type="PROSITE" id="PS50011"/>
    </source>
</evidence>
<dbReference type="PROSITE" id="PS50011">
    <property type="entry name" value="PROTEIN_KINASE_DOM"/>
    <property type="match status" value="1"/>
</dbReference>
<comment type="catalytic activity">
    <reaction evidence="12">
        <text>L-lysyl-[protein] + acetyl-CoA = N(6)-acetyl-L-lysyl-[protein] + CoA + H(+)</text>
        <dbReference type="Rhea" id="RHEA:45948"/>
        <dbReference type="Rhea" id="RHEA-COMP:9752"/>
        <dbReference type="Rhea" id="RHEA-COMP:10731"/>
        <dbReference type="ChEBI" id="CHEBI:15378"/>
        <dbReference type="ChEBI" id="CHEBI:29969"/>
        <dbReference type="ChEBI" id="CHEBI:57287"/>
        <dbReference type="ChEBI" id="CHEBI:57288"/>
        <dbReference type="ChEBI" id="CHEBI:61930"/>
        <dbReference type="EC" id="2.3.1.48"/>
    </reaction>
</comment>
<dbReference type="InterPro" id="IPR037113">
    <property type="entry name" value="Hat1_N_sf"/>
</dbReference>
<keyword evidence="7" id="KW-0227">DNA damage</keyword>
<evidence type="ECO:0000256" key="2">
    <source>
        <dbReference type="ARBA" id="ARBA00010543"/>
    </source>
</evidence>
<dbReference type="InterPro" id="IPR000719">
    <property type="entry name" value="Prot_kinase_dom"/>
</dbReference>
<dbReference type="EC" id="2.3.1.48" evidence="3"/>
<keyword evidence="10" id="KW-0539">Nucleus</keyword>
<dbReference type="Gene3D" id="3.40.630.30">
    <property type="match status" value="1"/>
</dbReference>
<keyword evidence="9" id="KW-0234">DNA repair</keyword>
<dbReference type="AlphaFoldDB" id="A0A0J7KQI0"/>
<keyword evidence="15" id="KW-0418">Kinase</keyword>
<dbReference type="GO" id="GO:0005524">
    <property type="term" value="F:ATP binding"/>
    <property type="evidence" value="ECO:0007669"/>
    <property type="project" value="UniProtKB-UniRule"/>
</dbReference>
<dbReference type="SUPFAM" id="SSF55729">
    <property type="entry name" value="Acyl-CoA N-acyltransferases (Nat)"/>
    <property type="match status" value="1"/>
</dbReference>
<dbReference type="InterPro" id="IPR008271">
    <property type="entry name" value="Ser/Thr_kinase_AS"/>
</dbReference>
<keyword evidence="6 13" id="KW-0547">Nucleotide-binding</keyword>
<comment type="subcellular location">
    <subcellularLocation>
        <location evidence="1">Nucleus</location>
    </subcellularLocation>
</comment>
<dbReference type="GO" id="GO:0031509">
    <property type="term" value="P:subtelomeric heterochromatin formation"/>
    <property type="evidence" value="ECO:0007669"/>
    <property type="project" value="InterPro"/>
</dbReference>
<dbReference type="SMART" id="SM00220">
    <property type="entry name" value="S_TKc"/>
    <property type="match status" value="1"/>
</dbReference>
<comment type="similarity">
    <text evidence="2">Belongs to the HAT1 family.</text>
</comment>
<proteinExistence type="inferred from homology"/>
<dbReference type="GO" id="GO:0006281">
    <property type="term" value="P:DNA repair"/>
    <property type="evidence" value="ECO:0007669"/>
    <property type="project" value="UniProtKB-KW"/>
</dbReference>
<reference evidence="15 16" key="1">
    <citation type="submission" date="2015-04" db="EMBL/GenBank/DDBJ databases">
        <title>Lasius niger genome sequencing.</title>
        <authorList>
            <person name="Konorov E.A."/>
            <person name="Nikitin M.A."/>
            <person name="Kirill M.V."/>
            <person name="Chang P."/>
        </authorList>
    </citation>
    <scope>NUCLEOTIDE SEQUENCE [LARGE SCALE GENOMIC DNA]</scope>
    <source>
        <tissue evidence="15">Whole</tissue>
    </source>
</reference>
<evidence type="ECO:0000256" key="10">
    <source>
        <dbReference type="ARBA" id="ARBA00023242"/>
    </source>
</evidence>
<keyword evidence="16" id="KW-1185">Reference proteome</keyword>
<accession>A0A0J7KQI0</accession>
<dbReference type="FunFam" id="1.10.510.10:FF:000943">
    <property type="entry name" value="testis-specific serine/threonine-protein kinase 1"/>
    <property type="match status" value="1"/>
</dbReference>
<evidence type="ECO:0000256" key="8">
    <source>
        <dbReference type="ARBA" id="ARBA00022840"/>
    </source>
</evidence>
<dbReference type="CDD" id="cd14080">
    <property type="entry name" value="STKc_TSSK-like"/>
    <property type="match status" value="1"/>
</dbReference>
<evidence type="ECO:0000256" key="7">
    <source>
        <dbReference type="ARBA" id="ARBA00022763"/>
    </source>
</evidence>
<dbReference type="InterPro" id="IPR048776">
    <property type="entry name" value="HAT1_C"/>
</dbReference>
<dbReference type="InterPro" id="IPR019467">
    <property type="entry name" value="Hat1_N"/>
</dbReference>
<dbReference type="InterPro" id="IPR000182">
    <property type="entry name" value="GNAT_dom"/>
</dbReference>
<dbReference type="OrthoDB" id="541276at2759"/>
<dbReference type="InterPro" id="IPR011009">
    <property type="entry name" value="Kinase-like_dom_sf"/>
</dbReference>
<keyword evidence="11" id="KW-0012">Acyltransferase</keyword>
<keyword evidence="8 13" id="KW-0067">ATP-binding</keyword>
<evidence type="ECO:0000256" key="5">
    <source>
        <dbReference type="ARBA" id="ARBA00022679"/>
    </source>
</evidence>
<gene>
    <name evidence="15" type="ORF">RF55_7398</name>
</gene>
<comment type="caution">
    <text evidence="15">The sequence shown here is derived from an EMBL/GenBank/DDBJ whole genome shotgun (WGS) entry which is preliminary data.</text>
</comment>
<dbReference type="PROSITE" id="PS00108">
    <property type="entry name" value="PROTEIN_KINASE_ST"/>
    <property type="match status" value="1"/>
</dbReference>
<dbReference type="Pfam" id="PF10394">
    <property type="entry name" value="Hat1_N"/>
    <property type="match status" value="1"/>
</dbReference>
<evidence type="ECO:0000256" key="12">
    <source>
        <dbReference type="ARBA" id="ARBA00048017"/>
    </source>
</evidence>
<sequence length="680" mass="79637">MEDSITARLKRLVTSSNEVLEFRLIRSVDDLDSKETVFKPEMTYQVFGDREIIFGYQDLKVQLFYSAGCLETYLGMTYTEKVNTEYEGVEADEVLTKIAAKLAPDVHYSETNFINALTKDDTFTPYGKLIHSFSLNDKGTTRRFVVYKADMSYKGFKEYHQRIQTFLLWYIDAALFIDLDDDQWQYFNIFEKYTTSIGTSRYATIGFATVYRYYAYPQHIRPRIAQFLILPPFRRMGLGTHLLQAIYREYIGRNEVKDITVESPSEVFQRLRNYVDALNCSTLPNFKPERLRKGFDNEMVTEARDKLRINKTPSEEATLLARGYKLLKKLGEGCYAKVYLAEYKPEHDSDRNNILACKIIDTANAPKDVVRKFLPRELDILVKLNHPHVVHVHSIFQRHTKYFIFMRFAENGDLLDFVLKNGAVSENQARVWFRQLALGLQYLHEMEIAHRDIKCENVLLTSNYNVKLADFGFARYLIDTRGKRVLSDTYCGSLLYVAPEILRAYPYNPKISDIWSLGVILYILLNKAMPFDEDNIKRLYELQIARKWKFRSKIKDSVTDLVKKLVNNMLEPDVSKRWRLDQIVQSDWIAMDPRLLVLTPAEQTALNQAIEERKRHEEKFARREPARTESLVRSLFLNVLHKSKCLLVSFSSYVALTMRRTLLVVYLTYTRFLSHIQLQD</sequence>
<dbReference type="Gene3D" id="1.10.510.10">
    <property type="entry name" value="Transferase(Phosphotransferase) domain 1"/>
    <property type="match status" value="1"/>
</dbReference>
<dbReference type="InterPro" id="IPR016181">
    <property type="entry name" value="Acyl_CoA_acyltransferase"/>
</dbReference>
<dbReference type="Pfam" id="PF21183">
    <property type="entry name" value="HAT1_C"/>
    <property type="match status" value="1"/>
</dbReference>
<keyword evidence="5" id="KW-0808">Transferase</keyword>
<dbReference type="InterPro" id="IPR013523">
    <property type="entry name" value="Hist_AcTrfase_HAT1_C"/>
</dbReference>
<evidence type="ECO:0000256" key="1">
    <source>
        <dbReference type="ARBA" id="ARBA00004123"/>
    </source>
</evidence>